<protein>
    <submittedName>
        <fullName evidence="1">Uncharacterized protein</fullName>
    </submittedName>
</protein>
<reference evidence="1 2" key="1">
    <citation type="submission" date="2020-08" db="EMBL/GenBank/DDBJ databases">
        <title>Functional genomics of gut bacteria from endangered species of beetles.</title>
        <authorList>
            <person name="Carlos-Shanley C."/>
        </authorList>
    </citation>
    <scope>NUCLEOTIDE SEQUENCE [LARGE SCALE GENOMIC DNA]</scope>
    <source>
        <strain evidence="1 2">S00192</strain>
    </source>
</reference>
<comment type="caution">
    <text evidence="1">The sequence shown here is derived from an EMBL/GenBank/DDBJ whole genome shotgun (WGS) entry which is preliminary data.</text>
</comment>
<proteinExistence type="predicted"/>
<evidence type="ECO:0000313" key="1">
    <source>
        <dbReference type="EMBL" id="MBB5773038.1"/>
    </source>
</evidence>
<dbReference type="AlphaFoldDB" id="A0A7W9L728"/>
<dbReference type="EMBL" id="JACHLJ010000004">
    <property type="protein sequence ID" value="MBB5773038.1"/>
    <property type="molecule type" value="Genomic_DNA"/>
</dbReference>
<dbReference type="RefSeq" id="WP_184280204.1">
    <property type="nucleotide sequence ID" value="NZ_JACHLJ010000004.1"/>
</dbReference>
<gene>
    <name evidence="1" type="ORF">HNP47_003058</name>
</gene>
<name>A0A7W9L728_BREVE</name>
<sequence>MKERASSLTAQLGKRRLKGFVERDVRAMMANLHPYVKPDFELLDELESALAIKDTEKARSLFAMSWMLSHMRSASIFNSPIIISGESYANLPIGYDDHKDQTQQHAIKVQKSIGEGLGIQIPEGLSLSKYIEIASDFRPRIQKLTSELNKPQASDVWQSSLDKEIMGLNQEAARAAKSSRYIALAAMVEFYSNNHIKLNSALFAASMSLGAGALGCGVAAVAGTAGGAAITSALTGIAGAKGWISSGPALERAGRTVNNVVQPQVDALIAKYVGTTPMALSVISLKKDIKATA</sequence>
<evidence type="ECO:0000313" key="2">
    <source>
        <dbReference type="Proteomes" id="UP000556201"/>
    </source>
</evidence>
<dbReference type="Proteomes" id="UP000556201">
    <property type="component" value="Unassembled WGS sequence"/>
</dbReference>
<organism evidence="1 2">
    <name type="scientific">Brevundimonas vesicularis</name>
    <name type="common">Pseudomonas vesicularis</name>
    <dbReference type="NCBI Taxonomy" id="41276"/>
    <lineage>
        <taxon>Bacteria</taxon>
        <taxon>Pseudomonadati</taxon>
        <taxon>Pseudomonadota</taxon>
        <taxon>Alphaproteobacteria</taxon>
        <taxon>Caulobacterales</taxon>
        <taxon>Caulobacteraceae</taxon>
        <taxon>Brevundimonas</taxon>
    </lineage>
</organism>
<accession>A0A7W9L728</accession>